<feature type="region of interest" description="Disordered" evidence="1">
    <location>
        <begin position="1"/>
        <end position="21"/>
    </location>
</feature>
<dbReference type="AlphaFoldDB" id="A0A090FHT5"/>
<keyword evidence="3" id="KW-1185">Reference proteome</keyword>
<gene>
    <name evidence="2" type="ORF">MPL3356_280035</name>
</gene>
<evidence type="ECO:0000313" key="3">
    <source>
        <dbReference type="Proteomes" id="UP000045285"/>
    </source>
</evidence>
<evidence type="ECO:0000256" key="1">
    <source>
        <dbReference type="SAM" id="MobiDB-lite"/>
    </source>
</evidence>
<organism evidence="2 3">
    <name type="scientific">Mesorhizobium plurifarium</name>
    <dbReference type="NCBI Taxonomy" id="69974"/>
    <lineage>
        <taxon>Bacteria</taxon>
        <taxon>Pseudomonadati</taxon>
        <taxon>Pseudomonadota</taxon>
        <taxon>Alphaproteobacteria</taxon>
        <taxon>Hyphomicrobiales</taxon>
        <taxon>Phyllobacteriaceae</taxon>
        <taxon>Mesorhizobium</taxon>
    </lineage>
</organism>
<accession>A0A090FHT5</accession>
<dbReference type="Proteomes" id="UP000045285">
    <property type="component" value="Unassembled WGS sequence"/>
</dbReference>
<evidence type="ECO:0000313" key="2">
    <source>
        <dbReference type="EMBL" id="CDX18561.1"/>
    </source>
</evidence>
<proteinExistence type="predicted"/>
<protein>
    <submittedName>
        <fullName evidence="2">Uncharacterized protein</fullName>
    </submittedName>
</protein>
<sequence>MAATGRDCGKDARPHARQGSLPFQAFTGKSCRQNIIGALKPEGGPKVGYAGGGGSEEGTCCAVARDRILRFVSNGFS</sequence>
<dbReference type="EMBL" id="CCMZ01000021">
    <property type="protein sequence ID" value="CDX18561.1"/>
    <property type="molecule type" value="Genomic_DNA"/>
</dbReference>
<reference evidence="3" key="1">
    <citation type="submission" date="2014-08" db="EMBL/GenBank/DDBJ databases">
        <authorList>
            <person name="Moulin L."/>
        </authorList>
    </citation>
    <scope>NUCLEOTIDE SEQUENCE [LARGE SCALE GENOMIC DNA]</scope>
</reference>
<name>A0A090FHT5_MESPL</name>